<accession>A0A223MCD1</accession>
<reference evidence="13 14" key="1">
    <citation type="submission" date="2018-12" db="EMBL/GenBank/DDBJ databases">
        <authorList>
            <consortium name="Pathogen Informatics"/>
        </authorList>
    </citation>
    <scope>NUCLEOTIDE SEQUENCE [LARGE SCALE GENOMIC DNA]</scope>
    <source>
        <strain evidence="13 14">NCTC10976</strain>
    </source>
</reference>
<evidence type="ECO:0000256" key="12">
    <source>
        <dbReference type="RuleBase" id="RU363101"/>
    </source>
</evidence>
<dbReference type="PANTHER" id="PTHR37531">
    <property type="entry name" value="HEME EXPORTER PROTEIN D"/>
    <property type="match status" value="1"/>
</dbReference>
<evidence type="ECO:0000256" key="7">
    <source>
        <dbReference type="ARBA" id="ARBA00022519"/>
    </source>
</evidence>
<sequence>MQFQFESISEFFSMGNYGFYVWLSYAVSLLAMGILIWQTQREHKQILQNIKKEQARETQLNKQAR</sequence>
<protein>
    <recommendedName>
        <fullName evidence="4 12">Heme exporter protein D</fullName>
    </recommendedName>
</protein>
<dbReference type="GeneID" id="48599623"/>
<comment type="subcellular location">
    <subcellularLocation>
        <location evidence="2 12">Cell inner membrane</location>
        <topology evidence="2 12">Single-pass membrane protein</topology>
    </subcellularLocation>
</comment>
<evidence type="ECO:0000256" key="3">
    <source>
        <dbReference type="ARBA" id="ARBA00008741"/>
    </source>
</evidence>
<evidence type="ECO:0000256" key="5">
    <source>
        <dbReference type="ARBA" id="ARBA00022448"/>
    </source>
</evidence>
<evidence type="ECO:0000313" key="14">
    <source>
        <dbReference type="Proteomes" id="UP000275510"/>
    </source>
</evidence>
<dbReference type="RefSeq" id="WP_005598506.1">
    <property type="nucleotide sequence ID" value="NZ_CBDBSU010000087.1"/>
</dbReference>
<dbReference type="AlphaFoldDB" id="A0A223MCD1"/>
<evidence type="ECO:0000256" key="2">
    <source>
        <dbReference type="ARBA" id="ARBA00004377"/>
    </source>
</evidence>
<dbReference type="GO" id="GO:0005886">
    <property type="term" value="C:plasma membrane"/>
    <property type="evidence" value="ECO:0007669"/>
    <property type="project" value="UniProtKB-SubCell"/>
</dbReference>
<evidence type="ECO:0000256" key="4">
    <source>
        <dbReference type="ARBA" id="ARBA00016461"/>
    </source>
</evidence>
<comment type="similarity">
    <text evidence="3 12">Belongs to the CcmD/CycX/HelD family.</text>
</comment>
<dbReference type="Pfam" id="PF04995">
    <property type="entry name" value="CcmD"/>
    <property type="match status" value="1"/>
</dbReference>
<feature type="transmembrane region" description="Helical" evidence="12">
    <location>
        <begin position="19"/>
        <end position="37"/>
    </location>
</feature>
<keyword evidence="6 12" id="KW-1003">Cell membrane</keyword>
<keyword evidence="11 12" id="KW-0472">Membrane</keyword>
<evidence type="ECO:0000313" key="13">
    <source>
        <dbReference type="EMBL" id="VEJ17377.1"/>
    </source>
</evidence>
<dbReference type="OMA" id="GYVWSAF"/>
<dbReference type="GO" id="GO:0015886">
    <property type="term" value="P:heme transport"/>
    <property type="evidence" value="ECO:0007669"/>
    <property type="project" value="InterPro"/>
</dbReference>
<keyword evidence="5 12" id="KW-0813">Transport</keyword>
<evidence type="ECO:0000256" key="8">
    <source>
        <dbReference type="ARBA" id="ARBA00022692"/>
    </source>
</evidence>
<dbReference type="OrthoDB" id="9815607at2"/>
<keyword evidence="8 12" id="KW-0812">Transmembrane</keyword>
<keyword evidence="9 12" id="KW-0201">Cytochrome c-type biogenesis</keyword>
<evidence type="ECO:0000256" key="9">
    <source>
        <dbReference type="ARBA" id="ARBA00022748"/>
    </source>
</evidence>
<dbReference type="GO" id="GO:0017004">
    <property type="term" value="P:cytochrome complex assembly"/>
    <property type="evidence" value="ECO:0007669"/>
    <property type="project" value="UniProtKB-KW"/>
</dbReference>
<dbReference type="Proteomes" id="UP000275510">
    <property type="component" value="Chromosome"/>
</dbReference>
<dbReference type="GO" id="GO:1903607">
    <property type="term" value="P:cytochrome c biosynthetic process"/>
    <property type="evidence" value="ECO:0007669"/>
    <property type="project" value="TreeGrafter"/>
</dbReference>
<comment type="function">
    <text evidence="1 12">Required for the export of heme to the periplasm for the biogenesis of c-type cytochromes.</text>
</comment>
<proteinExistence type="inferred from homology"/>
<evidence type="ECO:0000256" key="6">
    <source>
        <dbReference type="ARBA" id="ARBA00022475"/>
    </source>
</evidence>
<evidence type="ECO:0000256" key="1">
    <source>
        <dbReference type="ARBA" id="ARBA00002442"/>
    </source>
</evidence>
<evidence type="ECO:0000256" key="10">
    <source>
        <dbReference type="ARBA" id="ARBA00022989"/>
    </source>
</evidence>
<dbReference type="InterPro" id="IPR052075">
    <property type="entry name" value="Heme_exporter_D"/>
</dbReference>
<dbReference type="EMBL" id="LR134515">
    <property type="protein sequence ID" value="VEJ17377.1"/>
    <property type="molecule type" value="Genomic_DNA"/>
</dbReference>
<name>A0A223MCD1_ACTPL</name>
<dbReference type="NCBIfam" id="TIGR03141">
    <property type="entry name" value="cytochro_ccmD"/>
    <property type="match status" value="1"/>
</dbReference>
<keyword evidence="10 12" id="KW-1133">Transmembrane helix</keyword>
<keyword evidence="7 12" id="KW-0997">Cell inner membrane</keyword>
<organism evidence="13 14">
    <name type="scientific">Actinobacillus pleuropneumoniae</name>
    <name type="common">Haemophilus pleuropneumoniae</name>
    <dbReference type="NCBI Taxonomy" id="715"/>
    <lineage>
        <taxon>Bacteria</taxon>
        <taxon>Pseudomonadati</taxon>
        <taxon>Pseudomonadota</taxon>
        <taxon>Gammaproteobacteria</taxon>
        <taxon>Pasteurellales</taxon>
        <taxon>Pasteurellaceae</taxon>
        <taxon>Actinobacillus</taxon>
    </lineage>
</organism>
<dbReference type="PANTHER" id="PTHR37531:SF1">
    <property type="entry name" value="HEME EXPORTER PROTEIN D"/>
    <property type="match status" value="1"/>
</dbReference>
<dbReference type="InterPro" id="IPR007078">
    <property type="entry name" value="Haem_export_protD_CcmD"/>
</dbReference>
<gene>
    <name evidence="13" type="primary">ccmD</name>
    <name evidence="13" type="ORF">NCTC10976_01502</name>
</gene>
<evidence type="ECO:0000256" key="11">
    <source>
        <dbReference type="ARBA" id="ARBA00023136"/>
    </source>
</evidence>